<proteinExistence type="predicted"/>
<dbReference type="EMBL" id="CM029042">
    <property type="protein sequence ID" value="KAG2620828.1"/>
    <property type="molecule type" value="Genomic_DNA"/>
</dbReference>
<dbReference type="AlphaFoldDB" id="A0A8T0UFJ1"/>
<name>A0A8T0UFJ1_PANVG</name>
<organism evidence="2 3">
    <name type="scientific">Panicum virgatum</name>
    <name type="common">Blackwell switchgrass</name>
    <dbReference type="NCBI Taxonomy" id="38727"/>
    <lineage>
        <taxon>Eukaryota</taxon>
        <taxon>Viridiplantae</taxon>
        <taxon>Streptophyta</taxon>
        <taxon>Embryophyta</taxon>
        <taxon>Tracheophyta</taxon>
        <taxon>Spermatophyta</taxon>
        <taxon>Magnoliopsida</taxon>
        <taxon>Liliopsida</taxon>
        <taxon>Poales</taxon>
        <taxon>Poaceae</taxon>
        <taxon>PACMAD clade</taxon>
        <taxon>Panicoideae</taxon>
        <taxon>Panicodae</taxon>
        <taxon>Paniceae</taxon>
        <taxon>Panicinae</taxon>
        <taxon>Panicum</taxon>
        <taxon>Panicum sect. Hiantes</taxon>
    </lineage>
</organism>
<dbReference type="EMBL" id="CM029042">
    <property type="protein sequence ID" value="KAG2620827.1"/>
    <property type="molecule type" value="Genomic_DNA"/>
</dbReference>
<evidence type="ECO:0000313" key="2">
    <source>
        <dbReference type="EMBL" id="KAG2620828.1"/>
    </source>
</evidence>
<evidence type="ECO:0000313" key="3">
    <source>
        <dbReference type="Proteomes" id="UP000823388"/>
    </source>
</evidence>
<keyword evidence="3" id="KW-1185">Reference proteome</keyword>
<reference evidence="2 3" key="1">
    <citation type="submission" date="2020-05" db="EMBL/GenBank/DDBJ databases">
        <title>WGS assembly of Panicum virgatum.</title>
        <authorList>
            <person name="Lovell J.T."/>
            <person name="Jenkins J."/>
            <person name="Shu S."/>
            <person name="Juenger T.E."/>
            <person name="Schmutz J."/>
        </authorList>
    </citation>
    <scope>NUCLEOTIDE SEQUENCE</scope>
    <source>
        <strain evidence="2">AP13</strain>
        <strain evidence="3">cv. AP13</strain>
    </source>
</reference>
<comment type="caution">
    <text evidence="2">The sequence shown here is derived from an EMBL/GenBank/DDBJ whole genome shotgun (WGS) entry which is preliminary data.</text>
</comment>
<dbReference type="Proteomes" id="UP000823388">
    <property type="component" value="Chromosome 3N"/>
</dbReference>
<sequence>MFLAVYLCATTASESDYVLVVLHQTPARVPPDSSKSASGTSPYEDRELEEKVVIETKSSINSYRKKRIPIGWPAVFQ</sequence>
<protein>
    <submittedName>
        <fullName evidence="2">Uncharacterized protein</fullName>
    </submittedName>
</protein>
<evidence type="ECO:0000256" key="1">
    <source>
        <dbReference type="SAM" id="MobiDB-lite"/>
    </source>
</evidence>
<feature type="region of interest" description="Disordered" evidence="1">
    <location>
        <begin position="27"/>
        <end position="46"/>
    </location>
</feature>
<accession>A0A8T0UFJ1</accession>
<gene>
    <name evidence="2" type="ORF">PVAP13_3NG194300</name>
</gene>